<name>A0A0B5JBY8_9VIRU</name>
<feature type="region of interest" description="Disordered" evidence="1">
    <location>
        <begin position="316"/>
        <end position="359"/>
    </location>
</feature>
<feature type="region of interest" description="Disordered" evidence="1">
    <location>
        <begin position="1"/>
        <end position="69"/>
    </location>
</feature>
<accession>A0A0B5JBY8</accession>
<keyword evidence="2" id="KW-0472">Membrane</keyword>
<dbReference type="GeneID" id="23463468"/>
<evidence type="ECO:0000313" key="3">
    <source>
        <dbReference type="EMBL" id="AJF98551.1"/>
    </source>
</evidence>
<keyword evidence="2" id="KW-1133">Transmembrane helix</keyword>
<dbReference type="EMBL" id="KP136319">
    <property type="protein sequence ID" value="AJF98551.1"/>
    <property type="molecule type" value="Genomic_DNA"/>
</dbReference>
<evidence type="ECO:0000256" key="1">
    <source>
        <dbReference type="SAM" id="MobiDB-lite"/>
    </source>
</evidence>
<dbReference type="RefSeq" id="YP_009120786.1">
    <property type="nucleotide sequence ID" value="NC_026440.1"/>
</dbReference>
<feature type="compositionally biased region" description="Basic and acidic residues" evidence="1">
    <location>
        <begin position="50"/>
        <end position="69"/>
    </location>
</feature>
<evidence type="ECO:0000313" key="4">
    <source>
        <dbReference type="Proteomes" id="UP000202511"/>
    </source>
</evidence>
<dbReference type="KEGG" id="vg:23463468"/>
<reference evidence="3 4" key="1">
    <citation type="journal article" date="2015" name="Parasitol. Res.">
        <title>Viruses in close associations with free-living amoebae.</title>
        <authorList>
            <person name="Scheid P."/>
        </authorList>
    </citation>
    <scope>NUCLEOTIDE SEQUENCE [LARGE SCALE GENOMIC DNA]</scope>
    <source>
        <strain evidence="3">KlaHel</strain>
    </source>
</reference>
<sequence>MGQQQRYEANQHVGAKSSANGAAATPNGRTNKKGGPSHHKKDRRAQHARHTLDKADFGRRDKTTIDTRTHQKTTTMQNGIDIAAPQRSGRFPVAPPAQNRGLWRIILPIAGNILLVALLGAIGSTSQSPAFCVAIGLTWLFLATTCRDALCSRSEQRAIAALALNVDSAVRTYTEGATPMFEIDEAVAHALADPWHACGGAAARLSLYVMYSPPVEAGGSIARAVYTRDQAERIWPHLFQGPTARQDRRRLFNYTVRIPTTRRVGASPVGDVCIISVYTALHPVDAFAYALDTGVAARMAADRLVQNRLQEEHKRRLERQKAVWDEEERQPKAQHPTKPSEAQQTAQPPPLFVVPPMTH</sequence>
<dbReference type="Proteomes" id="UP000202511">
    <property type="component" value="Segment"/>
</dbReference>
<proteinExistence type="predicted"/>
<keyword evidence="2" id="KW-0812">Transmembrane</keyword>
<feature type="compositionally biased region" description="Basic residues" evidence="1">
    <location>
        <begin position="30"/>
        <end position="49"/>
    </location>
</feature>
<organism evidence="3 4">
    <name type="scientific">Pandoravirus inopinatum</name>
    <dbReference type="NCBI Taxonomy" id="1605721"/>
    <lineage>
        <taxon>Viruses</taxon>
        <taxon>Pandoravirus</taxon>
    </lineage>
</organism>
<evidence type="ECO:0000256" key="2">
    <source>
        <dbReference type="SAM" id="Phobius"/>
    </source>
</evidence>
<protein>
    <submittedName>
        <fullName evidence="3">Uncharacterized protein</fullName>
    </submittedName>
</protein>
<feature type="transmembrane region" description="Helical" evidence="2">
    <location>
        <begin position="102"/>
        <end position="122"/>
    </location>
</feature>
<feature type="compositionally biased region" description="Pro residues" evidence="1">
    <location>
        <begin position="347"/>
        <end position="359"/>
    </location>
</feature>